<keyword evidence="2" id="KW-1185">Reference proteome</keyword>
<sequence length="110" mass="12291">MCRATVTVGALMLENGKIQRLLLPDLGQCSGNFIYSCFYLEWRDTLQVAEHTARRSLEKLLRLQSSIVGDRGVCRDSSLAGVGLASIFIYLSLADFVSSRKTNHNHFLLL</sequence>
<dbReference type="AlphaFoldDB" id="A0A6A5VL12"/>
<evidence type="ECO:0000313" key="1">
    <source>
        <dbReference type="EMBL" id="KAF1977595.1"/>
    </source>
</evidence>
<evidence type="ECO:0000313" key="2">
    <source>
        <dbReference type="Proteomes" id="UP000800036"/>
    </source>
</evidence>
<proteinExistence type="predicted"/>
<dbReference type="Proteomes" id="UP000800036">
    <property type="component" value="Unassembled WGS sequence"/>
</dbReference>
<gene>
    <name evidence="1" type="ORF">BU23DRAFT_299756</name>
</gene>
<accession>A0A6A5VL12</accession>
<organism evidence="1 2">
    <name type="scientific">Bimuria novae-zelandiae CBS 107.79</name>
    <dbReference type="NCBI Taxonomy" id="1447943"/>
    <lineage>
        <taxon>Eukaryota</taxon>
        <taxon>Fungi</taxon>
        <taxon>Dikarya</taxon>
        <taxon>Ascomycota</taxon>
        <taxon>Pezizomycotina</taxon>
        <taxon>Dothideomycetes</taxon>
        <taxon>Pleosporomycetidae</taxon>
        <taxon>Pleosporales</taxon>
        <taxon>Massarineae</taxon>
        <taxon>Didymosphaeriaceae</taxon>
        <taxon>Bimuria</taxon>
    </lineage>
</organism>
<name>A0A6A5VL12_9PLEO</name>
<reference evidence="1" key="1">
    <citation type="journal article" date="2020" name="Stud. Mycol.">
        <title>101 Dothideomycetes genomes: a test case for predicting lifestyles and emergence of pathogens.</title>
        <authorList>
            <person name="Haridas S."/>
            <person name="Albert R."/>
            <person name="Binder M."/>
            <person name="Bloem J."/>
            <person name="Labutti K."/>
            <person name="Salamov A."/>
            <person name="Andreopoulos B."/>
            <person name="Baker S."/>
            <person name="Barry K."/>
            <person name="Bills G."/>
            <person name="Bluhm B."/>
            <person name="Cannon C."/>
            <person name="Castanera R."/>
            <person name="Culley D."/>
            <person name="Daum C."/>
            <person name="Ezra D."/>
            <person name="Gonzalez J."/>
            <person name="Henrissat B."/>
            <person name="Kuo A."/>
            <person name="Liang C."/>
            <person name="Lipzen A."/>
            <person name="Lutzoni F."/>
            <person name="Magnuson J."/>
            <person name="Mondo S."/>
            <person name="Nolan M."/>
            <person name="Ohm R."/>
            <person name="Pangilinan J."/>
            <person name="Park H.-J."/>
            <person name="Ramirez L."/>
            <person name="Alfaro M."/>
            <person name="Sun H."/>
            <person name="Tritt A."/>
            <person name="Yoshinaga Y."/>
            <person name="Zwiers L.-H."/>
            <person name="Turgeon B."/>
            <person name="Goodwin S."/>
            <person name="Spatafora J."/>
            <person name="Crous P."/>
            <person name="Grigoriev I."/>
        </authorList>
    </citation>
    <scope>NUCLEOTIDE SEQUENCE</scope>
    <source>
        <strain evidence="1">CBS 107.79</strain>
    </source>
</reference>
<protein>
    <submittedName>
        <fullName evidence="1">Uncharacterized protein</fullName>
    </submittedName>
</protein>
<dbReference type="EMBL" id="ML976663">
    <property type="protein sequence ID" value="KAF1977595.1"/>
    <property type="molecule type" value="Genomic_DNA"/>
</dbReference>